<comment type="caution">
    <text evidence="1">The sequence shown here is derived from an EMBL/GenBank/DDBJ whole genome shotgun (WGS) entry which is preliminary data.</text>
</comment>
<gene>
    <name evidence="1" type="ORF">AN396_05620</name>
</gene>
<evidence type="ECO:0000313" key="1">
    <source>
        <dbReference type="EMBL" id="ONI40656.1"/>
    </source>
</evidence>
<dbReference type="EMBL" id="LJDB01000047">
    <property type="protein sequence ID" value="ONI40656.1"/>
    <property type="molecule type" value="Genomic_DNA"/>
</dbReference>
<accession>A0ACC8XD42</accession>
<protein>
    <submittedName>
        <fullName evidence="1">Uncharacterized protein</fullName>
    </submittedName>
</protein>
<sequence>MLLKAKNITFGYPNKKNILSNVNFQMTSGEIVGLLAPSGYGKTTFSNILAGNLNPASGKIYIDEQMYQASKFKGFYPIQIVGQHPEKSLNPRWTVEKSLNEAYTPSLELRKQFGIEDKWLTRWPNELSGGELQRFCILRLLAPGLKFLILDEISTMLDAITQAQIWHNLLDIAHKRNLGLIVISHNKALIEKVCTRTVALTLL</sequence>
<keyword evidence="2" id="KW-1185">Reference proteome</keyword>
<reference evidence="1" key="1">
    <citation type="submission" date="2016-08" db="EMBL/GenBank/DDBJ databases">
        <authorList>
            <person name="Ngugi D.K."/>
            <person name="Miyake S."/>
            <person name="Stingl U."/>
        </authorList>
    </citation>
    <scope>NUCLEOTIDE SEQUENCE</scope>
    <source>
        <strain evidence="1">SCG-B11WGA-EpuloA1</strain>
    </source>
</reference>
<evidence type="ECO:0000313" key="2">
    <source>
        <dbReference type="Proteomes" id="UP000188605"/>
    </source>
</evidence>
<name>A0ACC8XD42_9FIRM</name>
<dbReference type="Proteomes" id="UP000188605">
    <property type="component" value="Unassembled WGS sequence"/>
</dbReference>
<proteinExistence type="predicted"/>
<organism evidence="1 2">
    <name type="scientific">Candidatus Epulonipiscium fishelsonii</name>
    <dbReference type="NCBI Taxonomy" id="77094"/>
    <lineage>
        <taxon>Bacteria</taxon>
        <taxon>Bacillati</taxon>
        <taxon>Bacillota</taxon>
        <taxon>Clostridia</taxon>
        <taxon>Lachnospirales</taxon>
        <taxon>Lachnospiraceae</taxon>
        <taxon>Candidatus Epulonipiscium</taxon>
    </lineage>
</organism>